<dbReference type="PROSITE" id="PS00211">
    <property type="entry name" value="ABC_TRANSPORTER_1"/>
    <property type="match status" value="1"/>
</dbReference>
<dbReference type="PANTHER" id="PTHR42794">
    <property type="entry name" value="HEMIN IMPORT ATP-BINDING PROTEIN HMUV"/>
    <property type="match status" value="1"/>
</dbReference>
<evidence type="ECO:0000313" key="6">
    <source>
        <dbReference type="EMBL" id="MET4563253.1"/>
    </source>
</evidence>
<protein>
    <submittedName>
        <fullName evidence="6">Iron complex transport system ATP-binding protein</fullName>
    </submittedName>
</protein>
<dbReference type="CDD" id="cd03214">
    <property type="entry name" value="ABC_Iron-Siderophores_B12_Hemin"/>
    <property type="match status" value="1"/>
</dbReference>
<evidence type="ECO:0000256" key="2">
    <source>
        <dbReference type="ARBA" id="ARBA00022741"/>
    </source>
</evidence>
<evidence type="ECO:0000256" key="4">
    <source>
        <dbReference type="ARBA" id="ARBA00022967"/>
    </source>
</evidence>
<keyword evidence="1" id="KW-0813">Transport</keyword>
<dbReference type="InterPro" id="IPR027417">
    <property type="entry name" value="P-loop_NTPase"/>
</dbReference>
<dbReference type="Proteomes" id="UP001549363">
    <property type="component" value="Unassembled WGS sequence"/>
</dbReference>
<name>A0ABV2PRL8_9BACI</name>
<dbReference type="PROSITE" id="PS50893">
    <property type="entry name" value="ABC_TRANSPORTER_2"/>
    <property type="match status" value="1"/>
</dbReference>
<organism evidence="6 7">
    <name type="scientific">Lysinibacillus parviboronicapiens</name>
    <dbReference type="NCBI Taxonomy" id="436516"/>
    <lineage>
        <taxon>Bacteria</taxon>
        <taxon>Bacillati</taxon>
        <taxon>Bacillota</taxon>
        <taxon>Bacilli</taxon>
        <taxon>Bacillales</taxon>
        <taxon>Bacillaceae</taxon>
        <taxon>Lysinibacillus</taxon>
    </lineage>
</organism>
<accession>A0ABV2PRL8</accession>
<dbReference type="InterPro" id="IPR003593">
    <property type="entry name" value="AAA+_ATPase"/>
</dbReference>
<dbReference type="PANTHER" id="PTHR42794:SF1">
    <property type="entry name" value="HEMIN IMPORT ATP-BINDING PROTEIN HMUV"/>
    <property type="match status" value="1"/>
</dbReference>
<comment type="caution">
    <text evidence="6">The sequence shown here is derived from an EMBL/GenBank/DDBJ whole genome shotgun (WGS) entry which is preliminary data.</text>
</comment>
<dbReference type="Pfam" id="PF00005">
    <property type="entry name" value="ABC_tran"/>
    <property type="match status" value="1"/>
</dbReference>
<keyword evidence="3 6" id="KW-0067">ATP-binding</keyword>
<evidence type="ECO:0000256" key="1">
    <source>
        <dbReference type="ARBA" id="ARBA00022448"/>
    </source>
</evidence>
<dbReference type="RefSeq" id="WP_354473137.1">
    <property type="nucleotide sequence ID" value="NZ_JBEPSB010000035.1"/>
</dbReference>
<evidence type="ECO:0000259" key="5">
    <source>
        <dbReference type="PROSITE" id="PS50893"/>
    </source>
</evidence>
<gene>
    <name evidence="6" type="ORF">ABIA69_004447</name>
</gene>
<dbReference type="InterPro" id="IPR003439">
    <property type="entry name" value="ABC_transporter-like_ATP-bd"/>
</dbReference>
<dbReference type="SMART" id="SM00382">
    <property type="entry name" value="AAA"/>
    <property type="match status" value="1"/>
</dbReference>
<keyword evidence="7" id="KW-1185">Reference proteome</keyword>
<sequence>MIVVERLSGGYEGVPIVKDVSFTVEKGKILGILGPNGSGKSTLLKVISGILPATTGTILLDGKDMKAYNARTLAKKMAVLPQLHANAFSNTVREAVSLGRYPHQTGFFSSWSELDERAVQYAMAQTGVTRYEHTPMEILSGGEQQRVFVAQALAQTAEILLLDEPTNHLDIAHQRQILDMVRKEALECGLTVIMVLHDMNLASLYCDELLLMENGCMRAIGPPHEVLIASQIEEVYQARVATYAHPEIPKPQITMMPAASKHQQRAVIVKEDFKITTDYIQLKSNIPLKTVSSAVHNPGIGWYDCLVNRSVAGDYIIKDVKCEVAEFLQREHFSLTSTVVMLTAVSTELVALNEYKAPFGGIFVVVTAGVGKAVDVSRTHERQDEPYIGTINTWVVINGCLSEEAFFQAMMTANEAKTKALQSENIRDERTNTIATGTATDSLLIAATQKGAEMLYGGPITDVGKIIGKGVFETTVQAIQNYKMKHRS</sequence>
<keyword evidence="2" id="KW-0547">Nucleotide-binding</keyword>
<reference evidence="6 7" key="1">
    <citation type="submission" date="2024-06" db="EMBL/GenBank/DDBJ databases">
        <title>Sorghum-associated microbial communities from plants grown in Nebraska, USA.</title>
        <authorList>
            <person name="Schachtman D."/>
        </authorList>
    </citation>
    <scope>NUCLEOTIDE SEQUENCE [LARGE SCALE GENOMIC DNA]</scope>
    <source>
        <strain evidence="6 7">736</strain>
    </source>
</reference>
<dbReference type="GO" id="GO:0005524">
    <property type="term" value="F:ATP binding"/>
    <property type="evidence" value="ECO:0007669"/>
    <property type="project" value="UniProtKB-KW"/>
</dbReference>
<evidence type="ECO:0000256" key="3">
    <source>
        <dbReference type="ARBA" id="ARBA00022840"/>
    </source>
</evidence>
<dbReference type="EMBL" id="JBEPSB010000035">
    <property type="protein sequence ID" value="MET4563253.1"/>
    <property type="molecule type" value="Genomic_DNA"/>
</dbReference>
<evidence type="ECO:0000313" key="7">
    <source>
        <dbReference type="Proteomes" id="UP001549363"/>
    </source>
</evidence>
<proteinExistence type="predicted"/>
<dbReference type="Gene3D" id="3.40.50.300">
    <property type="entry name" value="P-loop containing nucleotide triphosphate hydrolases"/>
    <property type="match status" value="1"/>
</dbReference>
<dbReference type="InterPro" id="IPR002808">
    <property type="entry name" value="AdoCbi_amidolase"/>
</dbReference>
<dbReference type="SUPFAM" id="SSF52540">
    <property type="entry name" value="P-loop containing nucleoside triphosphate hydrolases"/>
    <property type="match status" value="1"/>
</dbReference>
<dbReference type="InterPro" id="IPR017871">
    <property type="entry name" value="ABC_transporter-like_CS"/>
</dbReference>
<dbReference type="Pfam" id="PF01955">
    <property type="entry name" value="CbiZ"/>
    <property type="match status" value="1"/>
</dbReference>
<keyword evidence="4" id="KW-1278">Translocase</keyword>
<feature type="domain" description="ABC transporter" evidence="5">
    <location>
        <begin position="2"/>
        <end position="239"/>
    </location>
</feature>